<name>A0A1W4X1W5_AGRPL</name>
<feature type="region of interest" description="Disordered" evidence="1">
    <location>
        <begin position="449"/>
        <end position="483"/>
    </location>
</feature>
<feature type="compositionally biased region" description="Basic and acidic residues" evidence="1">
    <location>
        <begin position="550"/>
        <end position="567"/>
    </location>
</feature>
<protein>
    <submittedName>
        <fullName evidence="4">GATA zinc finger domain-containing protein 10-like</fullName>
    </submittedName>
</protein>
<accession>A0A1W4X1W5</accession>
<feature type="compositionally biased region" description="Basic and acidic residues" evidence="1">
    <location>
        <begin position="316"/>
        <end position="335"/>
    </location>
</feature>
<evidence type="ECO:0000313" key="4">
    <source>
        <dbReference type="RefSeq" id="XP_018330079.1"/>
    </source>
</evidence>
<feature type="compositionally biased region" description="Pro residues" evidence="1">
    <location>
        <begin position="29"/>
        <end position="42"/>
    </location>
</feature>
<feature type="compositionally biased region" description="Acidic residues" evidence="1">
    <location>
        <begin position="538"/>
        <end position="549"/>
    </location>
</feature>
<keyword evidence="3" id="KW-1185">Reference proteome</keyword>
<feature type="signal peptide" evidence="2">
    <location>
        <begin position="1"/>
        <end position="16"/>
    </location>
</feature>
<feature type="region of interest" description="Disordered" evidence="1">
    <location>
        <begin position="26"/>
        <end position="45"/>
    </location>
</feature>
<dbReference type="KEGG" id="apln:108740300"/>
<dbReference type="RefSeq" id="XP_018330079.1">
    <property type="nucleotide sequence ID" value="XM_018474577.2"/>
</dbReference>
<feature type="compositionally biased region" description="Acidic residues" evidence="1">
    <location>
        <begin position="568"/>
        <end position="577"/>
    </location>
</feature>
<organism evidence="3 4">
    <name type="scientific">Agrilus planipennis</name>
    <name type="common">Emerald ash borer</name>
    <name type="synonym">Agrilus marcopoli</name>
    <dbReference type="NCBI Taxonomy" id="224129"/>
    <lineage>
        <taxon>Eukaryota</taxon>
        <taxon>Metazoa</taxon>
        <taxon>Ecdysozoa</taxon>
        <taxon>Arthropoda</taxon>
        <taxon>Hexapoda</taxon>
        <taxon>Insecta</taxon>
        <taxon>Pterygota</taxon>
        <taxon>Neoptera</taxon>
        <taxon>Endopterygota</taxon>
        <taxon>Coleoptera</taxon>
        <taxon>Polyphaga</taxon>
        <taxon>Elateriformia</taxon>
        <taxon>Buprestoidea</taxon>
        <taxon>Buprestidae</taxon>
        <taxon>Agrilinae</taxon>
        <taxon>Agrilus</taxon>
    </lineage>
</organism>
<dbReference type="STRING" id="224129.A0A1W4X1W5"/>
<proteinExistence type="predicted"/>
<dbReference type="GeneID" id="108740300"/>
<feature type="region of interest" description="Disordered" evidence="1">
    <location>
        <begin position="315"/>
        <end position="349"/>
    </location>
</feature>
<evidence type="ECO:0000313" key="3">
    <source>
        <dbReference type="Proteomes" id="UP000192223"/>
    </source>
</evidence>
<feature type="compositionally biased region" description="Low complexity" evidence="1">
    <location>
        <begin position="452"/>
        <end position="462"/>
    </location>
</feature>
<sequence>MKVITTIIVIWTLTEAIASAEYRFKRRGPAPPQRPPPAPGPPAYLKKWQLARPHRGVSRPPRPIPVHNQPQNYGKVPLPIGPVKTNYQALNRIHQKPLKSLPRKPTVKPFQSSRPLNFQPELDYHIQTNNIPNAIPIQNKVADIANQIPIKQLDEKGPIHTIPAPNLSRDKPSYHSDDTFKERRHYQEHHRPDVIQQQQQQQQQKFHQYQVTESSEQLSKYNIPQKTYTESFQTINNFRNQYQQPQYVQPPPQYVATNTYDNIPVEHTLALPSNNLPNNKEIQQYLNEFNNQQEQFVKTPIQNTKDLQQLVASYQTHDHSQVHNQPSEEYKHEYRAQPPKNPQQPQPHLQLNIPDYETMLKQAQLFQSEPAYLSQVQQAIGQNANEQSKPQLHTFNYEEQFSKNPNQYEGSSVKFPDFETDTNTPTNAHSFRNNLNVNQQNAYLQHLLDSPNTNNENTNGGNQKKRSDTSSSVASDRNDNDKEQISNFYMTLPNKEAAEALASLQEAGKINSNLMHLKSQDIQSLQLRPKNPLTIYVSDEDSSEMNEEETFQRSSDDGNHLEGKNDEDISEENDEVAEDNKNFGNKIKPKKKRN</sequence>
<evidence type="ECO:0000256" key="2">
    <source>
        <dbReference type="SAM" id="SignalP"/>
    </source>
</evidence>
<keyword evidence="2" id="KW-0732">Signal</keyword>
<dbReference type="InParanoid" id="A0A1W4X1W5"/>
<dbReference type="AlphaFoldDB" id="A0A1W4X1W5"/>
<feature type="chain" id="PRO_5010697178" evidence="2">
    <location>
        <begin position="17"/>
        <end position="594"/>
    </location>
</feature>
<dbReference type="Proteomes" id="UP000192223">
    <property type="component" value="Unplaced"/>
</dbReference>
<feature type="region of interest" description="Disordered" evidence="1">
    <location>
        <begin position="52"/>
        <end position="76"/>
    </location>
</feature>
<feature type="region of interest" description="Disordered" evidence="1">
    <location>
        <begin position="403"/>
        <end position="429"/>
    </location>
</feature>
<gene>
    <name evidence="4" type="primary">LOC108740300</name>
</gene>
<evidence type="ECO:0000256" key="1">
    <source>
        <dbReference type="SAM" id="MobiDB-lite"/>
    </source>
</evidence>
<reference evidence="4" key="1">
    <citation type="submission" date="2025-08" db="UniProtKB">
        <authorList>
            <consortium name="RefSeq"/>
        </authorList>
    </citation>
    <scope>IDENTIFICATION</scope>
    <source>
        <tissue evidence="4">Entire body</tissue>
    </source>
</reference>
<dbReference type="OrthoDB" id="8023715at2759"/>
<feature type="region of interest" description="Disordered" evidence="1">
    <location>
        <begin position="537"/>
        <end position="594"/>
    </location>
</feature>